<evidence type="ECO:0000256" key="1">
    <source>
        <dbReference type="SAM" id="MobiDB-lite"/>
    </source>
</evidence>
<dbReference type="Proteomes" id="UP001558652">
    <property type="component" value="Unassembled WGS sequence"/>
</dbReference>
<organism evidence="3 4">
    <name type="scientific">Ranatra chinensis</name>
    <dbReference type="NCBI Taxonomy" id="642074"/>
    <lineage>
        <taxon>Eukaryota</taxon>
        <taxon>Metazoa</taxon>
        <taxon>Ecdysozoa</taxon>
        <taxon>Arthropoda</taxon>
        <taxon>Hexapoda</taxon>
        <taxon>Insecta</taxon>
        <taxon>Pterygota</taxon>
        <taxon>Neoptera</taxon>
        <taxon>Paraneoptera</taxon>
        <taxon>Hemiptera</taxon>
        <taxon>Heteroptera</taxon>
        <taxon>Panheteroptera</taxon>
        <taxon>Nepomorpha</taxon>
        <taxon>Nepidae</taxon>
        <taxon>Ranatrinae</taxon>
        <taxon>Ranatra</taxon>
    </lineage>
</organism>
<proteinExistence type="predicted"/>
<comment type="caution">
    <text evidence="3">The sequence shown here is derived from an EMBL/GenBank/DDBJ whole genome shotgun (WGS) entry which is preliminary data.</text>
</comment>
<gene>
    <name evidence="3" type="ORF">AAG570_011163</name>
</gene>
<evidence type="ECO:0000259" key="2">
    <source>
        <dbReference type="Pfam" id="PF10419"/>
    </source>
</evidence>
<dbReference type="Gene3D" id="2.60.40.4370">
    <property type="match status" value="1"/>
</dbReference>
<sequence>MDFNYQFDSSLLDADKEFKILGLDSDEPILQLGTLVFKGEWKDTTGTLIFFQEDDTEPKMDVLMTSPPSKMLKFTCKTNKLLHMSRIFVNLKTKKDKEESVAKVGDTLASMDIDGEPPGEGTSINSETEGNTSMT</sequence>
<reference evidence="3 4" key="1">
    <citation type="submission" date="2024-07" db="EMBL/GenBank/DDBJ databases">
        <title>Chromosome-level genome assembly of the water stick insect Ranatra chinensis (Heteroptera: Nepidae).</title>
        <authorList>
            <person name="Liu X."/>
        </authorList>
    </citation>
    <scope>NUCLEOTIDE SEQUENCE [LARGE SCALE GENOMIC DNA]</scope>
    <source>
        <strain evidence="3">Cailab_2021Rc</strain>
        <tissue evidence="3">Muscle</tissue>
    </source>
</reference>
<dbReference type="AlphaFoldDB" id="A0ABD0YJU4"/>
<name>A0ABD0YJU4_9HEMI</name>
<dbReference type="InterPro" id="IPR042771">
    <property type="entry name" value="GTF3C6-like"/>
</dbReference>
<dbReference type="Pfam" id="PF10419">
    <property type="entry name" value="TFIIIC_sub6"/>
    <property type="match status" value="1"/>
</dbReference>
<protein>
    <recommendedName>
        <fullName evidence="2">Transcription factor TFIIIC triple barrel domain-containing protein</fullName>
    </recommendedName>
</protein>
<dbReference type="PANTHER" id="PTHR21860:SF2">
    <property type="entry name" value="GENERAL TRANSCRIPTION FACTOR 3C POLYPEPTIDE 6"/>
    <property type="match status" value="1"/>
</dbReference>
<keyword evidence="4" id="KW-1185">Reference proteome</keyword>
<dbReference type="PANTHER" id="PTHR21860">
    <property type="entry name" value="TRANSCRIPTION INITIATION FACTOR IIIC TFIIIC , POLYPEPTIDE 6-RELATED"/>
    <property type="match status" value="1"/>
</dbReference>
<feature type="region of interest" description="Disordered" evidence="1">
    <location>
        <begin position="104"/>
        <end position="135"/>
    </location>
</feature>
<accession>A0ABD0YJU4</accession>
<feature type="domain" description="Transcription factor TFIIIC triple barrel" evidence="2">
    <location>
        <begin position="4"/>
        <end position="89"/>
    </location>
</feature>
<feature type="compositionally biased region" description="Polar residues" evidence="1">
    <location>
        <begin position="122"/>
        <end position="135"/>
    </location>
</feature>
<evidence type="ECO:0000313" key="4">
    <source>
        <dbReference type="Proteomes" id="UP001558652"/>
    </source>
</evidence>
<dbReference type="InterPro" id="IPR019481">
    <property type="entry name" value="TFIIIC_triple_barrel"/>
</dbReference>
<evidence type="ECO:0000313" key="3">
    <source>
        <dbReference type="EMBL" id="KAL1131546.1"/>
    </source>
</evidence>
<dbReference type="EMBL" id="JBFDAA010000006">
    <property type="protein sequence ID" value="KAL1131546.1"/>
    <property type="molecule type" value="Genomic_DNA"/>
</dbReference>